<organism evidence="2 3">
    <name type="scientific">Hufsiella arboris</name>
    <dbReference type="NCBI Taxonomy" id="2695275"/>
    <lineage>
        <taxon>Bacteria</taxon>
        <taxon>Pseudomonadati</taxon>
        <taxon>Bacteroidota</taxon>
        <taxon>Sphingobacteriia</taxon>
        <taxon>Sphingobacteriales</taxon>
        <taxon>Sphingobacteriaceae</taxon>
        <taxon>Hufsiella</taxon>
    </lineage>
</organism>
<comment type="caution">
    <text evidence="2">The sequence shown here is derived from an EMBL/GenBank/DDBJ whole genome shotgun (WGS) entry which is preliminary data.</text>
</comment>
<dbReference type="AlphaFoldDB" id="A0A7K1YBI7"/>
<sequence>MIKTYTLLCLCLLIFVTVNAQTPNQYYPNSFKFYQKLDNTLYNSGTRLHTSMRPFFIDDSVLARPVDSLLNNGVDTSRKTWVSRKLFNEHLLQVNNADYTVYADFLPDFMIGKDFTGKKTTWLNTRGFQAGGSIGKKFSFYTSGYENQASAPDYYRDYASSIEVVPGQSRYRKPYEENLDWSYVTALISYTPIKYLNITVGQDKNFIGDGYRSMILSDFASNYPFLKLTAKLGNVQYTAMWAAMQDPGAPQVSYDAGNRRKGGVFHYLDWNVSKRLSLGFFDAVVWAQTDSLGNKRGFDWSYANPIIFLRPLEDMSGSPDNAAIGFTAKYKVLNKTALYGQFFLDEFVASDFFKKDGDFKNKWGLQLGLRGADLFNVTNLNYLAEFNTAKPYTYSERNRVLNYAHYNEPLAHPYGANFRETVGILSYSYKRFDVSAQFNYAKYGLDTDSLNYGKDIFKPYGTAVNKKGNFIGQGLTTNFYYGDIRTSFLINPKYNLRFELSFTTRTEKNAMENSKANFISFGLRSSFRNLYQDF</sequence>
<name>A0A7K1YBI7_9SPHI</name>
<feature type="signal peptide" evidence="1">
    <location>
        <begin position="1"/>
        <end position="20"/>
    </location>
</feature>
<dbReference type="Proteomes" id="UP000466586">
    <property type="component" value="Unassembled WGS sequence"/>
</dbReference>
<proteinExistence type="predicted"/>
<reference evidence="2 3" key="1">
    <citation type="submission" date="2019-11" db="EMBL/GenBank/DDBJ databases">
        <title>Pedobacter sp. HMF7647 Genome sequencing and assembly.</title>
        <authorList>
            <person name="Kang H."/>
            <person name="Kim H."/>
            <person name="Joh K."/>
        </authorList>
    </citation>
    <scope>NUCLEOTIDE SEQUENCE [LARGE SCALE GENOMIC DNA]</scope>
    <source>
        <strain evidence="2 3">HMF7647</strain>
    </source>
</reference>
<feature type="chain" id="PRO_5029896169" evidence="1">
    <location>
        <begin position="21"/>
        <end position="534"/>
    </location>
</feature>
<protein>
    <submittedName>
        <fullName evidence="2">Gliding motility protein RemB</fullName>
    </submittedName>
</protein>
<keyword evidence="1" id="KW-0732">Signal</keyword>
<evidence type="ECO:0000256" key="1">
    <source>
        <dbReference type="SAM" id="SignalP"/>
    </source>
</evidence>
<evidence type="ECO:0000313" key="3">
    <source>
        <dbReference type="Proteomes" id="UP000466586"/>
    </source>
</evidence>
<dbReference type="EMBL" id="WVHT01000005">
    <property type="protein sequence ID" value="MXV51731.1"/>
    <property type="molecule type" value="Genomic_DNA"/>
</dbReference>
<dbReference type="RefSeq" id="WP_160844913.1">
    <property type="nucleotide sequence ID" value="NZ_WVHT01000005.1"/>
</dbReference>
<gene>
    <name evidence="2" type="ORF">GS399_12170</name>
</gene>
<evidence type="ECO:0000313" key="2">
    <source>
        <dbReference type="EMBL" id="MXV51731.1"/>
    </source>
</evidence>
<accession>A0A7K1YBI7</accession>
<keyword evidence="3" id="KW-1185">Reference proteome</keyword>